<dbReference type="Pfam" id="PF12096">
    <property type="entry name" value="DUF3572"/>
    <property type="match status" value="1"/>
</dbReference>
<dbReference type="AlphaFoldDB" id="A0A1I4TZ38"/>
<name>A0A1I4TZ38_9HYPH</name>
<dbReference type="Proteomes" id="UP000233491">
    <property type="component" value="Unassembled WGS sequence"/>
</dbReference>
<protein>
    <submittedName>
        <fullName evidence="1">DUF3572 domain-containing protein</fullName>
    </submittedName>
</protein>
<dbReference type="RefSeq" id="WP_101290900.1">
    <property type="nucleotide sequence ID" value="NZ_FOUQ01000006.1"/>
</dbReference>
<dbReference type="InterPro" id="IPR021955">
    <property type="entry name" value="DUF3572"/>
</dbReference>
<proteinExistence type="predicted"/>
<accession>A0A1I4TZ38</accession>
<organism evidence="1 2">
    <name type="scientific">Pleomorphomonas diazotrophica</name>
    <dbReference type="NCBI Taxonomy" id="1166257"/>
    <lineage>
        <taxon>Bacteria</taxon>
        <taxon>Pseudomonadati</taxon>
        <taxon>Pseudomonadota</taxon>
        <taxon>Alphaproteobacteria</taxon>
        <taxon>Hyphomicrobiales</taxon>
        <taxon>Pleomorphomonadaceae</taxon>
        <taxon>Pleomorphomonas</taxon>
    </lineage>
</organism>
<dbReference type="OrthoDB" id="7356934at2"/>
<sequence length="95" mass="10251">MPIDKRLSVEAAEELAISALAYLAGNPDALGRFLSLSGIGPSDLRAAAREPGFLVGVLEFFLADESLLLSFVEEAQVRPTMMAAARHVLARDFEF</sequence>
<evidence type="ECO:0000313" key="1">
    <source>
        <dbReference type="EMBL" id="PKR87777.1"/>
    </source>
</evidence>
<comment type="caution">
    <text evidence="1">The sequence shown here is derived from an EMBL/GenBank/DDBJ whole genome shotgun (WGS) entry which is preliminary data.</text>
</comment>
<keyword evidence="2" id="KW-1185">Reference proteome</keyword>
<evidence type="ECO:0000313" key="2">
    <source>
        <dbReference type="Proteomes" id="UP000233491"/>
    </source>
</evidence>
<reference evidence="1 2" key="1">
    <citation type="submission" date="2017-12" db="EMBL/GenBank/DDBJ databases">
        <title>Anaerobic carbon monoxide metabolism by Pleomorphomonas carboxyditropha sp. nov., a new mesophilic hydrogenogenic carboxidotroph.</title>
        <authorList>
            <person name="Esquivel-Elizondo S."/>
            <person name="Krajmalnik-Brown R."/>
        </authorList>
    </citation>
    <scope>NUCLEOTIDE SEQUENCE [LARGE SCALE GENOMIC DNA]</scope>
    <source>
        <strain evidence="1 2">R5-392</strain>
    </source>
</reference>
<dbReference type="EMBL" id="PJNW01000016">
    <property type="protein sequence ID" value="PKR87777.1"/>
    <property type="molecule type" value="Genomic_DNA"/>
</dbReference>
<gene>
    <name evidence="1" type="ORF">CXZ10_18820</name>
</gene>